<evidence type="ECO:0000313" key="1">
    <source>
        <dbReference type="EMBL" id="CAG6614786.1"/>
    </source>
</evidence>
<proteinExistence type="predicted"/>
<name>A0A8D8LTG5_9HEMI</name>
<organism evidence="1">
    <name type="scientific">Cacopsylla melanoneura</name>
    <dbReference type="NCBI Taxonomy" id="428564"/>
    <lineage>
        <taxon>Eukaryota</taxon>
        <taxon>Metazoa</taxon>
        <taxon>Ecdysozoa</taxon>
        <taxon>Arthropoda</taxon>
        <taxon>Hexapoda</taxon>
        <taxon>Insecta</taxon>
        <taxon>Pterygota</taxon>
        <taxon>Neoptera</taxon>
        <taxon>Paraneoptera</taxon>
        <taxon>Hemiptera</taxon>
        <taxon>Sternorrhyncha</taxon>
        <taxon>Psylloidea</taxon>
        <taxon>Psyllidae</taxon>
        <taxon>Psyllinae</taxon>
        <taxon>Cacopsylla</taxon>
    </lineage>
</organism>
<accession>A0A8D8LTG5</accession>
<reference evidence="1" key="1">
    <citation type="submission" date="2021-05" db="EMBL/GenBank/DDBJ databases">
        <authorList>
            <person name="Alioto T."/>
            <person name="Alioto T."/>
            <person name="Gomez Garrido J."/>
        </authorList>
    </citation>
    <scope>NUCLEOTIDE SEQUENCE</scope>
</reference>
<dbReference type="EMBL" id="HBUF01031247">
    <property type="protein sequence ID" value="CAG6614786.1"/>
    <property type="molecule type" value="Transcribed_RNA"/>
</dbReference>
<sequence length="155" mass="16702">MPANIDLALALPTLSVVLGSRRGGRGAGRPEDSLRGNVAYCCGVLDILLYICSLGLGTDCRVTTVMLTRSPDFRIRSTTFSCEAVETSSPLIATRKSPFLSPAMSATPPLSTSSRYCRPGYTEHIEDSIRGEAALAPRNTNPNPRLERCKTTVRV</sequence>
<protein>
    <submittedName>
        <fullName evidence="1">Uncharacterized protein</fullName>
    </submittedName>
</protein>
<dbReference type="AlphaFoldDB" id="A0A8D8LTG5"/>